<keyword evidence="6" id="KW-1185">Reference proteome</keyword>
<dbReference type="EMBL" id="CP066308">
    <property type="protein sequence ID" value="QQE74800.1"/>
    <property type="molecule type" value="Genomic_DNA"/>
</dbReference>
<dbReference type="RefSeq" id="WP_198828369.1">
    <property type="nucleotide sequence ID" value="NZ_CP066308.1"/>
</dbReference>
<evidence type="ECO:0000313" key="5">
    <source>
        <dbReference type="Proteomes" id="UP000595847"/>
    </source>
</evidence>
<feature type="region of interest" description="Disordered" evidence="1">
    <location>
        <begin position="1"/>
        <end position="21"/>
    </location>
</feature>
<dbReference type="EMBL" id="CP073708">
    <property type="protein sequence ID" value="QUO41884.1"/>
    <property type="molecule type" value="Genomic_DNA"/>
</dbReference>
<evidence type="ECO:0000256" key="1">
    <source>
        <dbReference type="SAM" id="MobiDB-lite"/>
    </source>
</evidence>
<evidence type="ECO:0000256" key="2">
    <source>
        <dbReference type="SAM" id="Phobius"/>
    </source>
</evidence>
<evidence type="ECO:0000313" key="6">
    <source>
        <dbReference type="Proteomes" id="UP000677234"/>
    </source>
</evidence>
<dbReference type="KEGG" id="bcop:JD108_02105"/>
<dbReference type="Proteomes" id="UP000677234">
    <property type="component" value="Chromosome"/>
</dbReference>
<reference evidence="3 5" key="1">
    <citation type="submission" date="2020-12" db="EMBL/GenBank/DDBJ databases">
        <title>strain FJAT-54423T represents a novel species of the genus Brevibacillus.</title>
        <authorList>
            <person name="Tang R."/>
        </authorList>
    </citation>
    <scope>NUCLEOTIDE SEQUENCE [LARGE SCALE GENOMIC DNA]</scope>
    <source>
        <strain evidence="3 5">FJAT-54423</strain>
    </source>
</reference>
<proteinExistence type="predicted"/>
<sequence length="53" mass="5921">METRTEATRQIDEAKQPQPQSQDLKGTFIAVLLVGAVILLSWFGVFGLFLERA</sequence>
<feature type="transmembrane region" description="Helical" evidence="2">
    <location>
        <begin position="28"/>
        <end position="50"/>
    </location>
</feature>
<organism evidence="3 5">
    <name type="scientific">Brevibacillus composti</name>
    <dbReference type="NCBI Taxonomy" id="2796470"/>
    <lineage>
        <taxon>Bacteria</taxon>
        <taxon>Bacillati</taxon>
        <taxon>Bacillota</taxon>
        <taxon>Bacilli</taxon>
        <taxon>Bacillales</taxon>
        <taxon>Paenibacillaceae</taxon>
        <taxon>Brevibacillus</taxon>
    </lineage>
</organism>
<dbReference type="Proteomes" id="UP000595847">
    <property type="component" value="Chromosome"/>
</dbReference>
<reference evidence="4" key="2">
    <citation type="submission" date="2021-04" db="EMBL/GenBank/DDBJ databases">
        <title>Brevibacillus composti FJAT-54423, complete genome.</title>
        <authorList>
            <person name="Tang R."/>
        </authorList>
    </citation>
    <scope>NUCLEOTIDE SEQUENCE</scope>
    <source>
        <strain evidence="4">FJAT-54424</strain>
    </source>
</reference>
<keyword evidence="2" id="KW-0812">Transmembrane</keyword>
<keyword evidence="2" id="KW-0472">Membrane</keyword>
<accession>A0A7T5ELH0</accession>
<keyword evidence="2" id="KW-1133">Transmembrane helix</keyword>
<feature type="compositionally biased region" description="Basic and acidic residues" evidence="1">
    <location>
        <begin position="1"/>
        <end position="15"/>
    </location>
</feature>
<evidence type="ECO:0000313" key="3">
    <source>
        <dbReference type="EMBL" id="QQE74800.1"/>
    </source>
</evidence>
<evidence type="ECO:0000313" key="4">
    <source>
        <dbReference type="EMBL" id="QUO41884.1"/>
    </source>
</evidence>
<protein>
    <submittedName>
        <fullName evidence="3">Cytochrome c oxidase subunit 2A</fullName>
    </submittedName>
</protein>
<gene>
    <name evidence="3" type="ORF">JD108_02105</name>
    <name evidence="4" type="ORF">KDJ56_02105</name>
</gene>
<name>A0A7T5ELH0_9BACL</name>
<dbReference type="AlphaFoldDB" id="A0A7T5ELH0"/>